<dbReference type="STRING" id="8022.A0A060Z106"/>
<evidence type="ECO:0000259" key="2">
    <source>
        <dbReference type="Pfam" id="PF23554"/>
    </source>
</evidence>
<feature type="compositionally biased region" description="Low complexity" evidence="1">
    <location>
        <begin position="97"/>
        <end position="107"/>
    </location>
</feature>
<feature type="compositionally biased region" description="Low complexity" evidence="1">
    <location>
        <begin position="128"/>
        <end position="138"/>
    </location>
</feature>
<dbReference type="GO" id="GO:0005737">
    <property type="term" value="C:cytoplasm"/>
    <property type="evidence" value="ECO:0007669"/>
    <property type="project" value="TreeGrafter"/>
</dbReference>
<sequence length="157" mass="17765">MVFPVLCVPSRELIRCLKWYMDRSAEVVKQDHIQEAMRALEYLLKFIIQSRILYSRATCGMEEEQFRASIQELFQSIRFVLSLDSRSSETLIFTQTPQVSQPDSGQGQPPGPNSCTQAWSSNAPRPSPLSVSSYSPSSIGRPLTNVSSDQFRQFTLP</sequence>
<dbReference type="AlphaFoldDB" id="A0A060Z106"/>
<protein>
    <recommendedName>
        <fullName evidence="2">Dedicator of cytokinesis TPR repeats region domain-containing protein</fullName>
    </recommendedName>
</protein>
<name>A0A060Z106_ONCMY</name>
<organism evidence="3 4">
    <name type="scientific">Oncorhynchus mykiss</name>
    <name type="common">Rainbow trout</name>
    <name type="synonym">Salmo gairdneri</name>
    <dbReference type="NCBI Taxonomy" id="8022"/>
    <lineage>
        <taxon>Eukaryota</taxon>
        <taxon>Metazoa</taxon>
        <taxon>Chordata</taxon>
        <taxon>Craniata</taxon>
        <taxon>Vertebrata</taxon>
        <taxon>Euteleostomi</taxon>
        <taxon>Actinopterygii</taxon>
        <taxon>Neopterygii</taxon>
        <taxon>Teleostei</taxon>
        <taxon>Protacanthopterygii</taxon>
        <taxon>Salmoniformes</taxon>
        <taxon>Salmonidae</taxon>
        <taxon>Salmoninae</taxon>
        <taxon>Oncorhynchus</taxon>
    </lineage>
</organism>
<evidence type="ECO:0000313" key="4">
    <source>
        <dbReference type="Proteomes" id="UP000193380"/>
    </source>
</evidence>
<evidence type="ECO:0000256" key="1">
    <source>
        <dbReference type="SAM" id="MobiDB-lite"/>
    </source>
</evidence>
<feature type="domain" description="Dedicator of cytokinesis TPR repeats region" evidence="2">
    <location>
        <begin position="11"/>
        <end position="92"/>
    </location>
</feature>
<reference evidence="3" key="2">
    <citation type="submission" date="2014-03" db="EMBL/GenBank/DDBJ databases">
        <authorList>
            <person name="Genoscope - CEA"/>
        </authorList>
    </citation>
    <scope>NUCLEOTIDE SEQUENCE</scope>
</reference>
<dbReference type="PANTHER" id="PTHR45653:SF4">
    <property type="entry name" value="DEDICATOR OF CYTOKINESIS PROTEIN 3"/>
    <property type="match status" value="1"/>
</dbReference>
<feature type="region of interest" description="Disordered" evidence="1">
    <location>
        <begin position="94"/>
        <end position="157"/>
    </location>
</feature>
<evidence type="ECO:0000313" key="3">
    <source>
        <dbReference type="EMBL" id="CDQ95429.1"/>
    </source>
</evidence>
<accession>A0A060Z106</accession>
<dbReference type="PaxDb" id="8022-A0A060Z106"/>
<dbReference type="PANTHER" id="PTHR45653">
    <property type="entry name" value="DEDICATOR OF CYTOKINESIS"/>
    <property type="match status" value="1"/>
</dbReference>
<dbReference type="InterPro" id="IPR026791">
    <property type="entry name" value="DOCK"/>
</dbReference>
<dbReference type="Proteomes" id="UP000193380">
    <property type="component" value="Unassembled WGS sequence"/>
</dbReference>
<dbReference type="GO" id="GO:0031267">
    <property type="term" value="F:small GTPase binding"/>
    <property type="evidence" value="ECO:0007669"/>
    <property type="project" value="TreeGrafter"/>
</dbReference>
<dbReference type="Pfam" id="PF23554">
    <property type="entry name" value="TPR_DOCK"/>
    <property type="match status" value="1"/>
</dbReference>
<dbReference type="GO" id="GO:0005886">
    <property type="term" value="C:plasma membrane"/>
    <property type="evidence" value="ECO:0007669"/>
    <property type="project" value="TreeGrafter"/>
</dbReference>
<dbReference type="GO" id="GO:0007264">
    <property type="term" value="P:small GTPase-mediated signal transduction"/>
    <property type="evidence" value="ECO:0007669"/>
    <property type="project" value="InterPro"/>
</dbReference>
<dbReference type="InterPro" id="IPR056372">
    <property type="entry name" value="TPR_DOCK"/>
</dbReference>
<feature type="compositionally biased region" description="Polar residues" evidence="1">
    <location>
        <begin position="144"/>
        <end position="157"/>
    </location>
</feature>
<dbReference type="EMBL" id="FR921083">
    <property type="protein sequence ID" value="CDQ95429.1"/>
    <property type="molecule type" value="Genomic_DNA"/>
</dbReference>
<proteinExistence type="predicted"/>
<dbReference type="GO" id="GO:0005085">
    <property type="term" value="F:guanyl-nucleotide exchange factor activity"/>
    <property type="evidence" value="ECO:0007669"/>
    <property type="project" value="InterPro"/>
</dbReference>
<gene>
    <name evidence="3" type="ORF">GSONMT00026956001</name>
</gene>
<reference evidence="3" key="1">
    <citation type="journal article" date="2014" name="Nat. Commun.">
        <title>The rainbow trout genome provides novel insights into evolution after whole-genome duplication in vertebrates.</title>
        <authorList>
            <person name="Berthelot C."/>
            <person name="Brunet F."/>
            <person name="Chalopin D."/>
            <person name="Juanchich A."/>
            <person name="Bernard M."/>
            <person name="Noel B."/>
            <person name="Bento P."/>
            <person name="Da Silva C."/>
            <person name="Labadie K."/>
            <person name="Alberti A."/>
            <person name="Aury J.M."/>
            <person name="Louis A."/>
            <person name="Dehais P."/>
            <person name="Bardou P."/>
            <person name="Montfort J."/>
            <person name="Klopp C."/>
            <person name="Cabau C."/>
            <person name="Gaspin C."/>
            <person name="Thorgaard G.H."/>
            <person name="Boussaha M."/>
            <person name="Quillet E."/>
            <person name="Guyomard R."/>
            <person name="Galiana D."/>
            <person name="Bobe J."/>
            <person name="Volff J.N."/>
            <person name="Genet C."/>
            <person name="Wincker P."/>
            <person name="Jaillon O."/>
            <person name="Roest Crollius H."/>
            <person name="Guiguen Y."/>
        </authorList>
    </citation>
    <scope>NUCLEOTIDE SEQUENCE [LARGE SCALE GENOMIC DNA]</scope>
</reference>